<evidence type="ECO:0000259" key="4">
    <source>
        <dbReference type="PROSITE" id="PS51175"/>
    </source>
</evidence>
<dbReference type="Pfam" id="PF07691">
    <property type="entry name" value="PA14"/>
    <property type="match status" value="1"/>
</dbReference>
<comment type="caution">
    <text evidence="6">The sequence shown here is derived from an EMBL/GenBank/DDBJ whole genome shotgun (WGS) entry which is preliminary data.</text>
</comment>
<evidence type="ECO:0000313" key="7">
    <source>
        <dbReference type="Proteomes" id="UP000598996"/>
    </source>
</evidence>
<dbReference type="InterPro" id="IPR035992">
    <property type="entry name" value="Ricin_B-like_lectins"/>
</dbReference>
<dbReference type="SMART" id="SM00606">
    <property type="entry name" value="CBD_IV"/>
    <property type="match status" value="1"/>
</dbReference>
<dbReference type="CDD" id="cd23451">
    <property type="entry name" value="beta-trefoil_Ricin_laminarinase"/>
    <property type="match status" value="1"/>
</dbReference>
<keyword evidence="7" id="KW-1185">Reference proteome</keyword>
<dbReference type="Gene3D" id="2.80.10.50">
    <property type="match status" value="1"/>
</dbReference>
<keyword evidence="1 3" id="KW-0732">Signal</keyword>
<proteinExistence type="predicted"/>
<dbReference type="SUPFAM" id="SSF49785">
    <property type="entry name" value="Galactose-binding domain-like"/>
    <property type="match status" value="1"/>
</dbReference>
<dbReference type="Pfam" id="PF06439">
    <property type="entry name" value="3keto-disac_hyd"/>
    <property type="match status" value="1"/>
</dbReference>
<evidence type="ECO:0000256" key="1">
    <source>
        <dbReference type="ARBA" id="ARBA00022729"/>
    </source>
</evidence>
<sequence>MKSLVLLSTAALVGVLLPATPSAASPSAAHPNAARPNNARSVTATVPTAGNAKAVPTADNPGAVPAAGTPKAAAVPTQEPGVTLRTYDLQTSQSAICTLKPGQTPNVDKLLPVINWTTAADFGLEDRFQSEVIANLNIATAGTYAFRLTSDDGSRLYLDDALVINNDGLHGAVAVEGSKALTTGYHALKIDFFERDNGQQLTLEWRPPGQTAYAVMPNSVLSTDAGVVRVTAPGRKECEQAGDSPGDGLPLTGVHPGYTLTNLRPSGFNPQVSAMDWMPDGRLAIATWGGSDTVAGEVYLLSGVTGSTSPSQVTYKKIATGLREPMGLKVVDGKIYVSQKHELTELNDTNGDGTIDQYRRVATWPFDGNFHEFAFGLLYQDGFFYLNLSVSINLGGATTEPQGSPNRGTTLKINRSTGAVQYIAGGLRTPDGIGWGPEGDIFVTDNQGGWLPSSKLVQIKQDRFFGHYTNPDGPFDSQPVTQPVLWLPQNEIANSPSTPLLLNSGPYAGQMLFGDVTYGGIQRGFLEKVNGQYQGAVFRLTQGLEMGVLRLSQGPDGALYAGGLGADGNWGQEGKLRYGLQKLTPNNASVFDIKAMRAVAGGFELEYTQPVSATTAASLAARYQAKQWRYVPTPAYGGPKVDEEQLTVSSATLSADRLKVTIQLAGLKPGRVVHVRSPRPFTSTTGASLWSTEAWYTLNSLVDGTTLRTDKVEAEHSGLSGSAAIATDHTGYTGSGFVAGYGSVGAATTFSVNVPTAGSYPVELRFSNGPNPSAGAKTVSLYVNGVKLRQVSLADTGNWDTWATKTDTVTLKAGGNTIAYKVDTGDVGHVNLDSLTVGTGGSSTGTDKTGTITGIGGKCLDVDNAGTADKTKIQLYTCNNSSSQSWTRIGDTLRAHGKCLDIDNGGTANGTKVQLYGCNGSAAQVWQAQANGSLLNPASGKVLDVAGGATADGTQIQIWEWADVAQQRWTHNNPSRVTLFNGGNLNSFVNSSGGAATWPVSGGSAEVLGGDLRTKQAYGDFKLHVEFWLPNLPADVTGQQRANSGIYLQDRYEVQVLDTYGKAVLANDDSAAIYQKRAPTANAGTAPETWQTYDITFRAARWNGSTKVEDARVTLVWNGTTVHNNVTIDGPTGAGAAETSAYGPIRLQDHGDPGANVRYRNIWIEPV</sequence>
<dbReference type="RefSeq" id="WP_202989188.1">
    <property type="nucleotide sequence ID" value="NZ_JAENHO010000001.1"/>
</dbReference>
<feature type="domain" description="PA14" evidence="5">
    <location>
        <begin position="77"/>
        <end position="220"/>
    </location>
</feature>
<dbReference type="SUPFAM" id="SSF50370">
    <property type="entry name" value="Ricin B-like lectins"/>
    <property type="match status" value="1"/>
</dbReference>
<dbReference type="InterPro" id="IPR037524">
    <property type="entry name" value="PA14/GLEYA"/>
</dbReference>
<dbReference type="Proteomes" id="UP000598996">
    <property type="component" value="Unassembled WGS sequence"/>
</dbReference>
<dbReference type="SMART" id="SM00458">
    <property type="entry name" value="RICIN"/>
    <property type="match status" value="1"/>
</dbReference>
<dbReference type="PROSITE" id="PS51175">
    <property type="entry name" value="CBM6"/>
    <property type="match status" value="1"/>
</dbReference>
<dbReference type="CDD" id="cd04083">
    <property type="entry name" value="CBM35_Lmo2446-like"/>
    <property type="match status" value="1"/>
</dbReference>
<feature type="compositionally biased region" description="Low complexity" evidence="2">
    <location>
        <begin position="61"/>
        <end position="77"/>
    </location>
</feature>
<dbReference type="Gene3D" id="3.90.182.10">
    <property type="entry name" value="Toxin - Anthrax Protective Antigen,domain 1"/>
    <property type="match status" value="1"/>
</dbReference>
<dbReference type="Gene3D" id="2.60.120.260">
    <property type="entry name" value="Galactose-binding domain-like"/>
    <property type="match status" value="1"/>
</dbReference>
<dbReference type="SMART" id="SM00758">
    <property type="entry name" value="PA14"/>
    <property type="match status" value="1"/>
</dbReference>
<feature type="chain" id="PRO_5047367759" evidence="3">
    <location>
        <begin position="25"/>
        <end position="1167"/>
    </location>
</feature>
<dbReference type="SUPFAM" id="SSF50952">
    <property type="entry name" value="Soluble quinoprotein glucose dehydrogenase"/>
    <property type="match status" value="1"/>
</dbReference>
<reference evidence="6 7" key="1">
    <citation type="submission" date="2021-01" db="EMBL/GenBank/DDBJ databases">
        <title>Actinoplanes sp. nov. LDG1-01 isolated from lichen.</title>
        <authorList>
            <person name="Saeng-In P."/>
            <person name="Phongsopitanun W."/>
            <person name="Kanchanasin P."/>
            <person name="Yuki M."/>
            <person name="Kudo T."/>
            <person name="Ohkuma M."/>
            <person name="Tanasupawat S."/>
        </authorList>
    </citation>
    <scope>NUCLEOTIDE SEQUENCE [LARGE SCALE GENOMIC DNA]</scope>
    <source>
        <strain evidence="6 7">LDG1-01</strain>
    </source>
</reference>
<dbReference type="PROSITE" id="PS50231">
    <property type="entry name" value="RICIN_B_LECTIN"/>
    <property type="match status" value="1"/>
</dbReference>
<dbReference type="Pfam" id="PF16990">
    <property type="entry name" value="CBM_35"/>
    <property type="match status" value="1"/>
</dbReference>
<gene>
    <name evidence="6" type="ORF">JKJ07_00780</name>
</gene>
<evidence type="ECO:0000256" key="3">
    <source>
        <dbReference type="SAM" id="SignalP"/>
    </source>
</evidence>
<dbReference type="InterPro" id="IPR000772">
    <property type="entry name" value="Ricin_B_lectin"/>
</dbReference>
<organism evidence="6 7">
    <name type="scientific">Paractinoplanes lichenicola</name>
    <dbReference type="NCBI Taxonomy" id="2802976"/>
    <lineage>
        <taxon>Bacteria</taxon>
        <taxon>Bacillati</taxon>
        <taxon>Actinomycetota</taxon>
        <taxon>Actinomycetes</taxon>
        <taxon>Micromonosporales</taxon>
        <taxon>Micromonosporaceae</taxon>
        <taxon>Paractinoplanes</taxon>
    </lineage>
</organism>
<feature type="signal peptide" evidence="3">
    <location>
        <begin position="1"/>
        <end position="24"/>
    </location>
</feature>
<dbReference type="PANTHER" id="PTHR33546">
    <property type="entry name" value="LARGE, MULTIFUNCTIONAL SECRETED PROTEIN-RELATED"/>
    <property type="match status" value="1"/>
</dbReference>
<dbReference type="InterPro" id="IPR010496">
    <property type="entry name" value="AL/BT2_dom"/>
</dbReference>
<dbReference type="SUPFAM" id="SSF56988">
    <property type="entry name" value="Anthrax protective antigen"/>
    <property type="match status" value="1"/>
</dbReference>
<evidence type="ECO:0000313" key="6">
    <source>
        <dbReference type="EMBL" id="MBL7252835.1"/>
    </source>
</evidence>
<feature type="region of interest" description="Disordered" evidence="2">
    <location>
        <begin position="50"/>
        <end position="79"/>
    </location>
</feature>
<dbReference type="InterPro" id="IPR011041">
    <property type="entry name" value="Quinoprot_gluc/sorb_DH_b-prop"/>
</dbReference>
<dbReference type="InterPro" id="IPR006584">
    <property type="entry name" value="Cellulose-bd_IV"/>
</dbReference>
<name>A0ABS1VDS6_9ACTN</name>
<dbReference type="InterPro" id="IPR005084">
    <property type="entry name" value="CBM6"/>
</dbReference>
<dbReference type="Pfam" id="PF00652">
    <property type="entry name" value="Ricin_B_lectin"/>
    <property type="match status" value="1"/>
</dbReference>
<feature type="domain" description="CBM6" evidence="4">
    <location>
        <begin position="710"/>
        <end position="838"/>
    </location>
</feature>
<dbReference type="Gene3D" id="2.60.120.560">
    <property type="entry name" value="Exo-inulinase, domain 1"/>
    <property type="match status" value="1"/>
</dbReference>
<dbReference type="InterPro" id="IPR011658">
    <property type="entry name" value="PA14_dom"/>
</dbReference>
<evidence type="ECO:0000256" key="2">
    <source>
        <dbReference type="SAM" id="MobiDB-lite"/>
    </source>
</evidence>
<dbReference type="PROSITE" id="PS51820">
    <property type="entry name" value="PA14"/>
    <property type="match status" value="1"/>
</dbReference>
<evidence type="ECO:0000259" key="5">
    <source>
        <dbReference type="PROSITE" id="PS51820"/>
    </source>
</evidence>
<accession>A0ABS1VDS6</accession>
<protein>
    <submittedName>
        <fullName evidence="6">DUF1080 domain-containing protein</fullName>
    </submittedName>
</protein>
<dbReference type="PANTHER" id="PTHR33546:SF1">
    <property type="entry name" value="LARGE, MULTIFUNCTIONAL SECRETED PROTEIN"/>
    <property type="match status" value="1"/>
</dbReference>
<dbReference type="EMBL" id="JAENHO010000001">
    <property type="protein sequence ID" value="MBL7252835.1"/>
    <property type="molecule type" value="Genomic_DNA"/>
</dbReference>
<dbReference type="InterPro" id="IPR008979">
    <property type="entry name" value="Galactose-bd-like_sf"/>
</dbReference>